<dbReference type="PROSITE" id="PS51352">
    <property type="entry name" value="THIOREDOXIN_2"/>
    <property type="match status" value="1"/>
</dbReference>
<dbReference type="InterPro" id="IPR000889">
    <property type="entry name" value="Glutathione_peroxidase"/>
</dbReference>
<comment type="similarity">
    <text evidence="1 5">Belongs to the glutathione peroxidase family.</text>
</comment>
<dbReference type="Gene3D" id="3.40.30.10">
    <property type="entry name" value="Glutaredoxin"/>
    <property type="match status" value="1"/>
</dbReference>
<comment type="caution">
    <text evidence="7">The sequence shown here is derived from an EMBL/GenBank/DDBJ whole genome shotgun (WGS) entry which is preliminary data.</text>
</comment>
<dbReference type="GO" id="GO:0004601">
    <property type="term" value="F:peroxidase activity"/>
    <property type="evidence" value="ECO:0007669"/>
    <property type="project" value="UniProtKB-KW"/>
</dbReference>
<dbReference type="PRINTS" id="PR01011">
    <property type="entry name" value="GLUTPROXDASE"/>
</dbReference>
<dbReference type="GO" id="GO:0034599">
    <property type="term" value="P:cellular response to oxidative stress"/>
    <property type="evidence" value="ECO:0007669"/>
    <property type="project" value="TreeGrafter"/>
</dbReference>
<dbReference type="PANTHER" id="PTHR11592:SF78">
    <property type="entry name" value="GLUTATHIONE PEROXIDASE"/>
    <property type="match status" value="1"/>
</dbReference>
<dbReference type="OrthoDB" id="9785502at2"/>
<protein>
    <recommendedName>
        <fullName evidence="5">Glutathione peroxidase</fullName>
    </recommendedName>
</protein>
<evidence type="ECO:0000313" key="7">
    <source>
        <dbReference type="EMBL" id="REL26668.1"/>
    </source>
</evidence>
<dbReference type="PIRSF" id="PIRSF000303">
    <property type="entry name" value="Glutathion_perox"/>
    <property type="match status" value="1"/>
</dbReference>
<gene>
    <name evidence="7" type="ORF">DXX93_08805</name>
</gene>
<name>A0A3E0TQ92_9GAMM</name>
<feature type="active site" evidence="4">
    <location>
        <position position="37"/>
    </location>
</feature>
<dbReference type="InterPro" id="IPR013766">
    <property type="entry name" value="Thioredoxin_domain"/>
</dbReference>
<evidence type="ECO:0000313" key="8">
    <source>
        <dbReference type="Proteomes" id="UP000256478"/>
    </source>
</evidence>
<dbReference type="CDD" id="cd00340">
    <property type="entry name" value="GSH_Peroxidase"/>
    <property type="match status" value="1"/>
</dbReference>
<keyword evidence="3 5" id="KW-0560">Oxidoreductase</keyword>
<dbReference type="RefSeq" id="WP_116007779.1">
    <property type="nucleotide sequence ID" value="NZ_QUOU01000001.1"/>
</dbReference>
<accession>A0A3E0TQ92</accession>
<dbReference type="InterPro" id="IPR029759">
    <property type="entry name" value="GPX_AS"/>
</dbReference>
<dbReference type="PROSITE" id="PS51355">
    <property type="entry name" value="GLUTATHIONE_PEROXID_3"/>
    <property type="match status" value="1"/>
</dbReference>
<evidence type="ECO:0000256" key="3">
    <source>
        <dbReference type="ARBA" id="ARBA00023002"/>
    </source>
</evidence>
<reference evidence="7 8" key="1">
    <citation type="submission" date="2018-08" db="EMBL/GenBank/DDBJ databases">
        <title>Thalassotalea euphylliae genome.</title>
        <authorList>
            <person name="Summers S."/>
            <person name="Rice S.A."/>
            <person name="Freckelton M.L."/>
            <person name="Nedved B.T."/>
            <person name="Hadfield M.G."/>
        </authorList>
    </citation>
    <scope>NUCLEOTIDE SEQUENCE [LARGE SCALE GENOMIC DNA]</scope>
    <source>
        <strain evidence="7 8">H1</strain>
    </source>
</reference>
<dbReference type="Pfam" id="PF00255">
    <property type="entry name" value="GSHPx"/>
    <property type="match status" value="1"/>
</dbReference>
<dbReference type="SUPFAM" id="SSF52833">
    <property type="entry name" value="Thioredoxin-like"/>
    <property type="match status" value="1"/>
</dbReference>
<dbReference type="FunFam" id="3.40.30.10:FF:000010">
    <property type="entry name" value="Glutathione peroxidase"/>
    <property type="match status" value="1"/>
</dbReference>
<proteinExistence type="inferred from homology"/>
<dbReference type="InterPro" id="IPR029760">
    <property type="entry name" value="GPX_CS"/>
</dbReference>
<evidence type="ECO:0000259" key="6">
    <source>
        <dbReference type="PROSITE" id="PS51352"/>
    </source>
</evidence>
<dbReference type="Proteomes" id="UP000256478">
    <property type="component" value="Unassembled WGS sequence"/>
</dbReference>
<evidence type="ECO:0000256" key="5">
    <source>
        <dbReference type="RuleBase" id="RU000499"/>
    </source>
</evidence>
<organism evidence="7 8">
    <name type="scientific">Thalassotalea euphylliae</name>
    <dbReference type="NCBI Taxonomy" id="1655234"/>
    <lineage>
        <taxon>Bacteria</taxon>
        <taxon>Pseudomonadati</taxon>
        <taxon>Pseudomonadota</taxon>
        <taxon>Gammaproteobacteria</taxon>
        <taxon>Alteromonadales</taxon>
        <taxon>Colwelliaceae</taxon>
        <taxon>Thalassotalea</taxon>
    </lineage>
</organism>
<sequence>MTSTVYEYSAEDYRGEEVSLKEYEGKVLLIVNTASACGFTPQYEGLQKLYDKYKDQGLEVLAFPCNQFKEQEKGSNEEIKSFCDLNFNIQFPLFAKIDVNGGNTHPLYQHLKQAAPGILGSQGIKWNFTKFLVGRDGKVVQRYGSITKPQAIEPAIKALL</sequence>
<evidence type="ECO:0000256" key="2">
    <source>
        <dbReference type="ARBA" id="ARBA00022559"/>
    </source>
</evidence>
<dbReference type="PROSITE" id="PS00460">
    <property type="entry name" value="GLUTATHIONE_PEROXID_1"/>
    <property type="match status" value="1"/>
</dbReference>
<evidence type="ECO:0000256" key="4">
    <source>
        <dbReference type="PIRSR" id="PIRSR000303-1"/>
    </source>
</evidence>
<dbReference type="AlphaFoldDB" id="A0A3E0TQ92"/>
<evidence type="ECO:0000256" key="1">
    <source>
        <dbReference type="ARBA" id="ARBA00006926"/>
    </source>
</evidence>
<dbReference type="PROSITE" id="PS00763">
    <property type="entry name" value="GLUTATHIONE_PEROXID_2"/>
    <property type="match status" value="1"/>
</dbReference>
<dbReference type="PANTHER" id="PTHR11592">
    <property type="entry name" value="GLUTATHIONE PEROXIDASE"/>
    <property type="match status" value="1"/>
</dbReference>
<keyword evidence="2 5" id="KW-0575">Peroxidase</keyword>
<feature type="domain" description="Thioredoxin" evidence="6">
    <location>
        <begin position="1"/>
        <end position="160"/>
    </location>
</feature>
<dbReference type="InterPro" id="IPR036249">
    <property type="entry name" value="Thioredoxin-like_sf"/>
</dbReference>
<dbReference type="EMBL" id="QUOU01000001">
    <property type="protein sequence ID" value="REL26668.1"/>
    <property type="molecule type" value="Genomic_DNA"/>
</dbReference>